<evidence type="ECO:0000313" key="4">
    <source>
        <dbReference type="EMBL" id="MBD2199249.1"/>
    </source>
</evidence>
<feature type="modified residue" description="4-aspartylphosphate" evidence="2">
    <location>
        <position position="63"/>
    </location>
</feature>
<comment type="caution">
    <text evidence="4">The sequence shown here is derived from an EMBL/GenBank/DDBJ whole genome shotgun (WGS) entry which is preliminary data.</text>
</comment>
<feature type="domain" description="Response regulatory" evidence="3">
    <location>
        <begin position="13"/>
        <end position="128"/>
    </location>
</feature>
<keyword evidence="5" id="KW-1185">Reference proteome</keyword>
<dbReference type="RefSeq" id="WP_190548376.1">
    <property type="nucleotide sequence ID" value="NZ_CAWPNO010000090.1"/>
</dbReference>
<dbReference type="SMART" id="SM00448">
    <property type="entry name" value="REC"/>
    <property type="match status" value="1"/>
</dbReference>
<proteinExistence type="predicted"/>
<dbReference type="Pfam" id="PF00072">
    <property type="entry name" value="Response_reg"/>
    <property type="match status" value="1"/>
</dbReference>
<dbReference type="SUPFAM" id="SSF52172">
    <property type="entry name" value="CheY-like"/>
    <property type="match status" value="1"/>
</dbReference>
<gene>
    <name evidence="4" type="ORF">H6G24_27830</name>
</gene>
<evidence type="ECO:0000256" key="2">
    <source>
        <dbReference type="PROSITE-ProRule" id="PRU00169"/>
    </source>
</evidence>
<dbReference type="InterPro" id="IPR001789">
    <property type="entry name" value="Sig_transdc_resp-reg_receiver"/>
</dbReference>
<keyword evidence="1 2" id="KW-0597">Phosphoprotein</keyword>
<organism evidence="4 5">
    <name type="scientific">Calothrix parietina FACHB-288</name>
    <dbReference type="NCBI Taxonomy" id="2692896"/>
    <lineage>
        <taxon>Bacteria</taxon>
        <taxon>Bacillati</taxon>
        <taxon>Cyanobacteriota</taxon>
        <taxon>Cyanophyceae</taxon>
        <taxon>Nostocales</taxon>
        <taxon>Calotrichaceae</taxon>
        <taxon>Calothrix</taxon>
    </lineage>
</organism>
<reference evidence="4 5" key="1">
    <citation type="journal article" date="2020" name="ISME J.">
        <title>Comparative genomics reveals insights into cyanobacterial evolution and habitat adaptation.</title>
        <authorList>
            <person name="Chen M.Y."/>
            <person name="Teng W.K."/>
            <person name="Zhao L."/>
            <person name="Hu C.X."/>
            <person name="Zhou Y.K."/>
            <person name="Han B.P."/>
            <person name="Song L.R."/>
            <person name="Shu W.S."/>
        </authorList>
    </citation>
    <scope>NUCLEOTIDE SEQUENCE [LARGE SCALE GENOMIC DNA]</scope>
    <source>
        <strain evidence="4 5">FACHB-288</strain>
    </source>
</reference>
<dbReference type="PANTHER" id="PTHR44591:SF22">
    <property type="entry name" value="CHEY SUBFAMILY"/>
    <property type="match status" value="1"/>
</dbReference>
<evidence type="ECO:0000256" key="1">
    <source>
        <dbReference type="ARBA" id="ARBA00022553"/>
    </source>
</evidence>
<evidence type="ECO:0000313" key="5">
    <source>
        <dbReference type="Proteomes" id="UP000658514"/>
    </source>
</evidence>
<dbReference type="PROSITE" id="PS50110">
    <property type="entry name" value="RESPONSE_REGULATORY"/>
    <property type="match status" value="1"/>
</dbReference>
<dbReference type="Gene3D" id="3.40.50.2300">
    <property type="match status" value="1"/>
</dbReference>
<dbReference type="InterPro" id="IPR050595">
    <property type="entry name" value="Bact_response_regulator"/>
</dbReference>
<dbReference type="Proteomes" id="UP000658514">
    <property type="component" value="Unassembled WGS sequence"/>
</dbReference>
<name>A0ABR8AHL8_9CYAN</name>
<dbReference type="InterPro" id="IPR011006">
    <property type="entry name" value="CheY-like_superfamily"/>
</dbReference>
<dbReference type="PANTHER" id="PTHR44591">
    <property type="entry name" value="STRESS RESPONSE REGULATOR PROTEIN 1"/>
    <property type="match status" value="1"/>
</dbReference>
<dbReference type="EMBL" id="JACJQH010000055">
    <property type="protein sequence ID" value="MBD2199249.1"/>
    <property type="molecule type" value="Genomic_DNA"/>
</dbReference>
<protein>
    <submittedName>
        <fullName evidence="4">Response regulator</fullName>
    </submittedName>
</protein>
<sequence length="138" mass="15587">MQTLPKMTLATKTILLLDDEVNVRELVELCLKDLGGWTVLTADSPFLALQKAESNSPDAIVLDLSMRGSFMFLQQLRRNIKTQDIPVVLLSATARWLDPQFMQEYQVVGIVLKPFNPVTLPVEIANILNWDYVPDCNL</sequence>
<evidence type="ECO:0000259" key="3">
    <source>
        <dbReference type="PROSITE" id="PS50110"/>
    </source>
</evidence>
<accession>A0ABR8AHL8</accession>